<dbReference type="EMBL" id="FPBH01000059">
    <property type="protein sequence ID" value="SFU26558.1"/>
    <property type="molecule type" value="Genomic_DNA"/>
</dbReference>
<dbReference type="InterPro" id="IPR004046">
    <property type="entry name" value="GST_C"/>
</dbReference>
<evidence type="ECO:0000259" key="1">
    <source>
        <dbReference type="Pfam" id="PF00043"/>
    </source>
</evidence>
<proteinExistence type="predicted"/>
<name>A0A1I7ERJ7_9BURK</name>
<gene>
    <name evidence="2" type="ORF">SAMN05192563_10593</name>
</gene>
<accession>A0A1I7ERJ7</accession>
<reference evidence="2 3" key="1">
    <citation type="submission" date="2016-10" db="EMBL/GenBank/DDBJ databases">
        <authorList>
            <person name="de Groot N.N."/>
        </authorList>
    </citation>
    <scope>NUCLEOTIDE SEQUENCE [LARGE SCALE GENOMIC DNA]</scope>
    <source>
        <strain evidence="2 3">LMG 27731</strain>
    </source>
</reference>
<sequence length="87" mass="10291">MSGPHAYDQIPELVERSRQRVANFFTDFDERLNREQYVAGTEFSVVDITTLMTVDFATKAFKMTIPAEFTTFQRWYDEVSTQAQRRR</sequence>
<organism evidence="2 3">
    <name type="scientific">Paraburkholderia aspalathi</name>
    <dbReference type="NCBI Taxonomy" id="1324617"/>
    <lineage>
        <taxon>Bacteria</taxon>
        <taxon>Pseudomonadati</taxon>
        <taxon>Pseudomonadota</taxon>
        <taxon>Betaproteobacteria</taxon>
        <taxon>Burkholderiales</taxon>
        <taxon>Burkholderiaceae</taxon>
        <taxon>Paraburkholderia</taxon>
    </lineage>
</organism>
<feature type="domain" description="Glutathione S-transferase C-terminal" evidence="1">
    <location>
        <begin position="12"/>
        <end position="82"/>
    </location>
</feature>
<protein>
    <submittedName>
        <fullName evidence="2">Glutathione S-transferase</fullName>
    </submittedName>
</protein>
<dbReference type="Proteomes" id="UP000198844">
    <property type="component" value="Unassembled WGS sequence"/>
</dbReference>
<evidence type="ECO:0000313" key="3">
    <source>
        <dbReference type="Proteomes" id="UP000198844"/>
    </source>
</evidence>
<dbReference type="RefSeq" id="WP_244179605.1">
    <property type="nucleotide sequence ID" value="NZ_FPBH01000059.1"/>
</dbReference>
<dbReference type="AlphaFoldDB" id="A0A1I7ERJ7"/>
<dbReference type="Pfam" id="PF00043">
    <property type="entry name" value="GST_C"/>
    <property type="match status" value="1"/>
</dbReference>
<dbReference type="GO" id="GO:0016740">
    <property type="term" value="F:transferase activity"/>
    <property type="evidence" value="ECO:0007669"/>
    <property type="project" value="UniProtKB-KW"/>
</dbReference>
<keyword evidence="2" id="KW-0808">Transferase</keyword>
<dbReference type="InterPro" id="IPR036282">
    <property type="entry name" value="Glutathione-S-Trfase_C_sf"/>
</dbReference>
<dbReference type="Gene3D" id="1.20.1050.10">
    <property type="match status" value="1"/>
</dbReference>
<evidence type="ECO:0000313" key="2">
    <source>
        <dbReference type="EMBL" id="SFU26558.1"/>
    </source>
</evidence>
<dbReference type="SUPFAM" id="SSF47616">
    <property type="entry name" value="GST C-terminal domain-like"/>
    <property type="match status" value="1"/>
</dbReference>